<evidence type="ECO:0000256" key="1">
    <source>
        <dbReference type="SAM" id="SignalP"/>
    </source>
</evidence>
<name>V9G1C4_PHYNI</name>
<dbReference type="Proteomes" id="UP000018721">
    <property type="component" value="Unassembled WGS sequence"/>
</dbReference>
<reference evidence="2 3" key="1">
    <citation type="submission" date="2013-11" db="EMBL/GenBank/DDBJ databases">
        <title>The Genome Sequence of Phytophthora parasitica P1569.</title>
        <authorList>
            <consortium name="The Broad Institute Genomics Platform"/>
            <person name="Russ C."/>
            <person name="Tyler B."/>
            <person name="Panabieres F."/>
            <person name="Shan W."/>
            <person name="Tripathy S."/>
            <person name="Grunwald N."/>
            <person name="Machado M."/>
            <person name="Johnson C.S."/>
            <person name="Arredondo F."/>
            <person name="Hong C."/>
            <person name="Coffey M."/>
            <person name="Young S.K."/>
            <person name="Zeng Q."/>
            <person name="Gargeya S."/>
            <person name="Fitzgerald M."/>
            <person name="Abouelleil A."/>
            <person name="Alvarado L."/>
            <person name="Chapman S.B."/>
            <person name="Gainer-Dewar J."/>
            <person name="Goldberg J."/>
            <person name="Griggs A."/>
            <person name="Gujja S."/>
            <person name="Hansen M."/>
            <person name="Howarth C."/>
            <person name="Imamovic A."/>
            <person name="Ireland A."/>
            <person name="Larimer J."/>
            <person name="McCowan C."/>
            <person name="Murphy C."/>
            <person name="Pearson M."/>
            <person name="Poon T.W."/>
            <person name="Priest M."/>
            <person name="Roberts A."/>
            <person name="Saif S."/>
            <person name="Shea T."/>
            <person name="Sykes S."/>
            <person name="Wortman J."/>
            <person name="Nusbaum C."/>
            <person name="Birren B."/>
        </authorList>
    </citation>
    <scope>NUCLEOTIDE SEQUENCE [LARGE SCALE GENOMIC DNA]</scope>
    <source>
        <strain evidence="2 3">P1569</strain>
    </source>
</reference>
<keyword evidence="1" id="KW-0732">Signal</keyword>
<dbReference type="EMBL" id="ANIZ01000087">
    <property type="protein sequence ID" value="ETI57136.1"/>
    <property type="molecule type" value="Genomic_DNA"/>
</dbReference>
<comment type="caution">
    <text evidence="2">The sequence shown here is derived from an EMBL/GenBank/DDBJ whole genome shotgun (WGS) entry which is preliminary data.</text>
</comment>
<evidence type="ECO:0000313" key="2">
    <source>
        <dbReference type="EMBL" id="ETI57136.1"/>
    </source>
</evidence>
<proteinExistence type="predicted"/>
<sequence length="454" mass="47460">MSFPPHTSAKREDSNLMLVLVLSAALLSLFLVDDVTAETKLVSACSATLSDSNPPVLEPLRAVIGDEYANLLVNVLGNSAASKFLISNAGSSCLASMNGTSLGQAMASSTAVDTCANALELLNVPLVQYAIGNFSIASSSSDSGAMDSFIEGLGLVDESEVEQICSLYVDGFVPCLRSQLLPSLATLRSTASNGCCAAWESESVALFDYTITGQYTKMAQLLGDVLCATQTPAFNGTSSQRCGYTFLQSSEVVANTTSANRAAALLKDLQVPTDQTCLKAEGEAYTNTDGDIVEAVTSNQYTTSGCVVALDRLATWIDGLPLAANSSESYGVDLQSLFGSGKCVSGADVFPLIQDFLPSSIVDVVSTYFTNACLHVPIKYADGCSFTRPASLVDWNYEPAHASQAGSEESETGISTINSINTVPPNVTADSSAVATSSCFIATAVTLLLSVFMW</sequence>
<dbReference type="OrthoDB" id="154123at2759"/>
<keyword evidence="3" id="KW-1185">Reference proteome</keyword>
<gene>
    <name evidence="2" type="ORF">F443_00509</name>
</gene>
<feature type="chain" id="PRO_5004776080" evidence="1">
    <location>
        <begin position="38"/>
        <end position="454"/>
    </location>
</feature>
<accession>V9G1C4</accession>
<feature type="signal peptide" evidence="1">
    <location>
        <begin position="1"/>
        <end position="37"/>
    </location>
</feature>
<organism evidence="2 3">
    <name type="scientific">Phytophthora nicotianae P1569</name>
    <dbReference type="NCBI Taxonomy" id="1317065"/>
    <lineage>
        <taxon>Eukaryota</taxon>
        <taxon>Sar</taxon>
        <taxon>Stramenopiles</taxon>
        <taxon>Oomycota</taxon>
        <taxon>Peronosporomycetes</taxon>
        <taxon>Peronosporales</taxon>
        <taxon>Peronosporaceae</taxon>
        <taxon>Phytophthora</taxon>
    </lineage>
</organism>
<dbReference type="AlphaFoldDB" id="V9G1C4"/>
<protein>
    <submittedName>
        <fullName evidence="2">Uncharacterized protein</fullName>
    </submittedName>
</protein>
<dbReference type="eggNOG" id="ENOG502SB2E">
    <property type="taxonomic scope" value="Eukaryota"/>
</dbReference>
<evidence type="ECO:0000313" key="3">
    <source>
        <dbReference type="Proteomes" id="UP000018721"/>
    </source>
</evidence>
<dbReference type="HOGENOM" id="CLU_614648_0_0_1"/>